<name>A0ABY6UQJ0_BIOOC</name>
<reference evidence="6 7" key="1">
    <citation type="submission" date="2019-06" db="EMBL/GenBank/DDBJ databases">
        <authorList>
            <person name="Broberg M."/>
        </authorList>
    </citation>
    <scope>NUCLEOTIDE SEQUENCE [LARGE SCALE GENOMIC DNA]</scope>
</reference>
<organism evidence="6 7">
    <name type="scientific">Bionectria ochroleuca</name>
    <name type="common">Gliocladium roseum</name>
    <dbReference type="NCBI Taxonomy" id="29856"/>
    <lineage>
        <taxon>Eukaryota</taxon>
        <taxon>Fungi</taxon>
        <taxon>Dikarya</taxon>
        <taxon>Ascomycota</taxon>
        <taxon>Pezizomycotina</taxon>
        <taxon>Sordariomycetes</taxon>
        <taxon>Hypocreomycetidae</taxon>
        <taxon>Hypocreales</taxon>
        <taxon>Bionectriaceae</taxon>
        <taxon>Clonostachys</taxon>
    </lineage>
</organism>
<evidence type="ECO:0000256" key="3">
    <source>
        <dbReference type="ARBA" id="ARBA00022833"/>
    </source>
</evidence>
<evidence type="ECO:0000259" key="5">
    <source>
        <dbReference type="PROSITE" id="PS50865"/>
    </source>
</evidence>
<dbReference type="Proteomes" id="UP000766486">
    <property type="component" value="Unassembled WGS sequence"/>
</dbReference>
<keyword evidence="1" id="KW-0479">Metal-binding</keyword>
<gene>
    <name evidence="6" type="ORF">CLO192961_LOCUS328742</name>
</gene>
<dbReference type="Gene3D" id="6.10.140.2220">
    <property type="match status" value="1"/>
</dbReference>
<proteinExistence type="predicted"/>
<sequence>MTPSSPSLQPLACEYCGSTASLTRCIGCKSVYYCSQAHRQSHHADHKPACEAVGTALAEVIKAEIPYRAALFNGSPIIGPHGLLPQARKYASARTEGIWVLLKHLGQAGGRRHVVETALAQSMELMREVESSVRELGRFLPSLLLRVGRDQEAYDFIKGYVTLGHPSPWVHSKLGYLDVKNADVLEYPEFHTDNRVMTWSDLPSELRPIMLSSLILVKVRVLDDLWNIQNAFRALDGFVVPEILDLIRAHLLAGALTSRPEILRRSSDDISALIVQSRTHIMALLDAFEQYKPTRRRLMGPGRRVVNAREAEQHDFCSNSSWVETEGALRTLDRAAKLCETKGGYFSYEYVISDGRKRLVAKDVAHADPSSS</sequence>
<dbReference type="EMBL" id="CABFNS010000851">
    <property type="protein sequence ID" value="VUC32499.1"/>
    <property type="molecule type" value="Genomic_DNA"/>
</dbReference>
<feature type="domain" description="MYND-type" evidence="5">
    <location>
        <begin position="13"/>
        <end position="50"/>
    </location>
</feature>
<protein>
    <recommendedName>
        <fullName evidence="5">MYND-type domain-containing protein</fullName>
    </recommendedName>
</protein>
<evidence type="ECO:0000256" key="2">
    <source>
        <dbReference type="ARBA" id="ARBA00022771"/>
    </source>
</evidence>
<evidence type="ECO:0000256" key="4">
    <source>
        <dbReference type="PROSITE-ProRule" id="PRU00134"/>
    </source>
</evidence>
<dbReference type="PROSITE" id="PS50865">
    <property type="entry name" value="ZF_MYND_2"/>
    <property type="match status" value="1"/>
</dbReference>
<accession>A0ABY6UQJ0</accession>
<evidence type="ECO:0000256" key="1">
    <source>
        <dbReference type="ARBA" id="ARBA00022723"/>
    </source>
</evidence>
<evidence type="ECO:0000313" key="6">
    <source>
        <dbReference type="EMBL" id="VUC32499.1"/>
    </source>
</evidence>
<dbReference type="SUPFAM" id="SSF144232">
    <property type="entry name" value="HIT/MYND zinc finger-like"/>
    <property type="match status" value="1"/>
</dbReference>
<dbReference type="InterPro" id="IPR002893">
    <property type="entry name" value="Znf_MYND"/>
</dbReference>
<dbReference type="Pfam" id="PF01753">
    <property type="entry name" value="zf-MYND"/>
    <property type="match status" value="1"/>
</dbReference>
<dbReference type="PROSITE" id="PS01360">
    <property type="entry name" value="ZF_MYND_1"/>
    <property type="match status" value="1"/>
</dbReference>
<comment type="caution">
    <text evidence="6">The sequence shown here is derived from an EMBL/GenBank/DDBJ whole genome shotgun (WGS) entry which is preliminary data.</text>
</comment>
<keyword evidence="7" id="KW-1185">Reference proteome</keyword>
<keyword evidence="2 4" id="KW-0863">Zinc-finger</keyword>
<keyword evidence="3" id="KW-0862">Zinc</keyword>
<evidence type="ECO:0000313" key="7">
    <source>
        <dbReference type="Proteomes" id="UP000766486"/>
    </source>
</evidence>